<keyword evidence="2" id="KW-1185">Reference proteome</keyword>
<comment type="caution">
    <text evidence="1">The sequence shown here is derived from an EMBL/GenBank/DDBJ whole genome shotgun (WGS) entry which is preliminary data.</text>
</comment>
<reference evidence="1 2" key="1">
    <citation type="submission" date="2021-05" db="EMBL/GenBank/DDBJ databases">
        <title>Genome Assembly of Synthetic Allotetraploid Brassica napus Reveals Homoeologous Exchanges between Subgenomes.</title>
        <authorList>
            <person name="Davis J.T."/>
        </authorList>
    </citation>
    <scope>NUCLEOTIDE SEQUENCE [LARGE SCALE GENOMIC DNA]</scope>
    <source>
        <strain evidence="2">cv. Da-Ae</strain>
        <tissue evidence="1">Seedling</tissue>
    </source>
</reference>
<gene>
    <name evidence="1" type="ORF">HID58_044723</name>
</gene>
<accession>A0ABQ8BK73</accession>
<proteinExistence type="predicted"/>
<evidence type="ECO:0000313" key="1">
    <source>
        <dbReference type="EMBL" id="KAH0905220.1"/>
    </source>
</evidence>
<dbReference type="EMBL" id="JAGKQM010000011">
    <property type="protein sequence ID" value="KAH0905220.1"/>
    <property type="molecule type" value="Genomic_DNA"/>
</dbReference>
<organism evidence="1 2">
    <name type="scientific">Brassica napus</name>
    <name type="common">Rape</name>
    <dbReference type="NCBI Taxonomy" id="3708"/>
    <lineage>
        <taxon>Eukaryota</taxon>
        <taxon>Viridiplantae</taxon>
        <taxon>Streptophyta</taxon>
        <taxon>Embryophyta</taxon>
        <taxon>Tracheophyta</taxon>
        <taxon>Spermatophyta</taxon>
        <taxon>Magnoliopsida</taxon>
        <taxon>eudicotyledons</taxon>
        <taxon>Gunneridae</taxon>
        <taxon>Pentapetalae</taxon>
        <taxon>rosids</taxon>
        <taxon>malvids</taxon>
        <taxon>Brassicales</taxon>
        <taxon>Brassicaceae</taxon>
        <taxon>Brassiceae</taxon>
        <taxon>Brassica</taxon>
    </lineage>
</organism>
<name>A0ABQ8BK73_BRANA</name>
<evidence type="ECO:0000313" key="2">
    <source>
        <dbReference type="Proteomes" id="UP000824890"/>
    </source>
</evidence>
<sequence length="104" mass="11137">MALKLNPLASQPYKLASSARLPISTFRSPKFLCLASSSSPALSSSTKSFVCSVMDLCSVDVSSIKGFALIWGLVITDGGHPLLFSVSCQCFFLESDYTIQMTTS</sequence>
<dbReference type="Proteomes" id="UP000824890">
    <property type="component" value="Unassembled WGS sequence"/>
</dbReference>
<protein>
    <submittedName>
        <fullName evidence="1">Uncharacterized protein</fullName>
    </submittedName>
</protein>